<dbReference type="AlphaFoldDB" id="A0AAV6UFD2"/>
<dbReference type="Proteomes" id="UP000827092">
    <property type="component" value="Unassembled WGS sequence"/>
</dbReference>
<evidence type="ECO:0000313" key="1">
    <source>
        <dbReference type="EMBL" id="KAG8182366.1"/>
    </source>
</evidence>
<gene>
    <name evidence="1" type="ORF">JTE90_009127</name>
</gene>
<reference evidence="1 2" key="1">
    <citation type="journal article" date="2022" name="Nat. Ecol. Evol.">
        <title>A masculinizing supergene underlies an exaggerated male reproductive morph in a spider.</title>
        <authorList>
            <person name="Hendrickx F."/>
            <person name="De Corte Z."/>
            <person name="Sonet G."/>
            <person name="Van Belleghem S.M."/>
            <person name="Kostlbacher S."/>
            <person name="Vangestel C."/>
        </authorList>
    </citation>
    <scope>NUCLEOTIDE SEQUENCE [LARGE SCALE GENOMIC DNA]</scope>
    <source>
        <strain evidence="1">W744_W776</strain>
    </source>
</reference>
<accession>A0AAV6UFD2</accession>
<organism evidence="1 2">
    <name type="scientific">Oedothorax gibbosus</name>
    <dbReference type="NCBI Taxonomy" id="931172"/>
    <lineage>
        <taxon>Eukaryota</taxon>
        <taxon>Metazoa</taxon>
        <taxon>Ecdysozoa</taxon>
        <taxon>Arthropoda</taxon>
        <taxon>Chelicerata</taxon>
        <taxon>Arachnida</taxon>
        <taxon>Araneae</taxon>
        <taxon>Araneomorphae</taxon>
        <taxon>Entelegynae</taxon>
        <taxon>Araneoidea</taxon>
        <taxon>Linyphiidae</taxon>
        <taxon>Erigoninae</taxon>
        <taxon>Oedothorax</taxon>
    </lineage>
</organism>
<proteinExistence type="predicted"/>
<dbReference type="EMBL" id="JAFNEN010000465">
    <property type="protein sequence ID" value="KAG8182366.1"/>
    <property type="molecule type" value="Genomic_DNA"/>
</dbReference>
<protein>
    <submittedName>
        <fullName evidence="1">Uncharacterized protein</fullName>
    </submittedName>
</protein>
<sequence>MWPTADVRSYTSDYDIDSDDGARHSTQDLQFSSKKSYFFFRDDLFTKGSQVWRIGNICTDVDEKDMILAS</sequence>
<evidence type="ECO:0000313" key="2">
    <source>
        <dbReference type="Proteomes" id="UP000827092"/>
    </source>
</evidence>
<comment type="caution">
    <text evidence="1">The sequence shown here is derived from an EMBL/GenBank/DDBJ whole genome shotgun (WGS) entry which is preliminary data.</text>
</comment>
<keyword evidence="2" id="KW-1185">Reference proteome</keyword>
<name>A0AAV6UFD2_9ARAC</name>